<sequence length="133" mass="15968">MIAFLYHRRWDEEKYFDNYKTDLANARARAKSPIAIEQQALLGLVTHLLMRLFLHKKGQEFGLEEDHQTQQRGHEKKEAAYIVDWEGNYNRAFFKKLSKITKQAWRFLKNNFLKKSTLRLFEYNLRPSLMACL</sequence>
<gene>
    <name evidence="1" type="ORF">H0A75_01790</name>
</gene>
<evidence type="ECO:0008006" key="3">
    <source>
        <dbReference type="Google" id="ProtNLM"/>
    </source>
</evidence>
<dbReference type="AlphaFoldDB" id="A0A7Z0MMS5"/>
<organism evidence="1 2">
    <name type="scientific">Candidatus Methanofishera endochildressiae</name>
    <dbReference type="NCBI Taxonomy" id="2738884"/>
    <lineage>
        <taxon>Bacteria</taxon>
        <taxon>Pseudomonadati</taxon>
        <taxon>Pseudomonadota</taxon>
        <taxon>Gammaproteobacteria</taxon>
        <taxon>Candidatus Methanofishera</taxon>
    </lineage>
</organism>
<proteinExistence type="predicted"/>
<comment type="caution">
    <text evidence="1">The sequence shown here is derived from an EMBL/GenBank/DDBJ whole genome shotgun (WGS) entry which is preliminary data.</text>
</comment>
<evidence type="ECO:0000313" key="2">
    <source>
        <dbReference type="Proteomes" id="UP000537890"/>
    </source>
</evidence>
<protein>
    <recommendedName>
        <fullName evidence="3">Transposase IS4-like domain-containing protein</fullName>
    </recommendedName>
</protein>
<reference evidence="1 2" key="1">
    <citation type="submission" date="2020-05" db="EMBL/GenBank/DDBJ databases">
        <title>Horizontal transmission and recombination maintain forever young bacterial symbiont genomes.</title>
        <authorList>
            <person name="Russell S.L."/>
            <person name="Pepper-Tunick E."/>
            <person name="Svedberg J."/>
            <person name="Byrne A."/>
            <person name="Ruelas Castillo J."/>
            <person name="Vollmers C."/>
            <person name="Beinart R.A."/>
            <person name="Corbett-Detig R."/>
        </authorList>
    </citation>
    <scope>NUCLEOTIDE SEQUENCE [LARGE SCALE GENOMIC DNA]</scope>
    <source>
        <strain evidence="1">4727-3</strain>
    </source>
</reference>
<name>A0A7Z0MMS5_9GAMM</name>
<dbReference type="Proteomes" id="UP000537890">
    <property type="component" value="Unassembled WGS sequence"/>
</dbReference>
<evidence type="ECO:0000313" key="1">
    <source>
        <dbReference type="EMBL" id="NYT46593.1"/>
    </source>
</evidence>
<accession>A0A7Z0MMS5</accession>
<dbReference type="EMBL" id="JACCHS010000018">
    <property type="protein sequence ID" value="NYT46593.1"/>
    <property type="molecule type" value="Genomic_DNA"/>
</dbReference>